<name>A0A378I451_9GAMM</name>
<keyword evidence="1" id="KW-0175">Coiled coil</keyword>
<protein>
    <submittedName>
        <fullName evidence="3">Uncharacterized protein</fullName>
    </submittedName>
</protein>
<feature type="coiled-coil region" evidence="1">
    <location>
        <begin position="494"/>
        <end position="528"/>
    </location>
</feature>
<evidence type="ECO:0000313" key="4">
    <source>
        <dbReference type="Proteomes" id="UP000254968"/>
    </source>
</evidence>
<dbReference type="RefSeq" id="WP_115303654.1">
    <property type="nucleotide sequence ID" value="NZ_CAAAHO010000005.1"/>
</dbReference>
<feature type="coiled-coil region" evidence="1">
    <location>
        <begin position="952"/>
        <end position="1001"/>
    </location>
</feature>
<proteinExistence type="predicted"/>
<evidence type="ECO:0000256" key="1">
    <source>
        <dbReference type="SAM" id="Coils"/>
    </source>
</evidence>
<feature type="coiled-coil region" evidence="1">
    <location>
        <begin position="755"/>
        <end position="790"/>
    </location>
</feature>
<sequence>MYQYEVINYIKEDIAELIKLVRAKQKSALDRPSSPENLANLALTVTSWAQRLDKYTDIPDEIVLSNFDALFARLEFEIEQIAASQSITWVAPTRKTSLKEQIDCFNSAIKDLFPKINDKTKTTSDEPVKESRVKRIIKFDDKGNGFVAAVEKKKPPKRKNEVTTAPSTANEKAEATNEIDQNLAHLATNMEAELKQKFSKLTTLEEALELHSSLKEFDNDILTSPKILADLTIRQEIKRFNELIKDADKILNEWKKFNSNQTSNSLNNERLEVLADFNKKINLLHNEIKLAKVEIISRAENLLNSPRSLEQIKAEHDNAIENFKANLKIFFEKIEKLDSDNKVVKNIAENFIRDFTEKLSKEPSFNKEQVKALRHSLLSKIGIVENESMLSNMSSLLSFGQRTSFNLSNLVLNFPTDDTEALSRHVKSLYDLTEYLEDFELSKSKDSDLVDQNPRIEREINGLMDRLNFGLHRLEVISELFAPQANNSNYVAIMRQVSERREQLIQIKSELEEVYQTYKSELELARKENSVTSVSSLKEIVQLQKEVLEKLSALKVRRNNLTKTASFENIKKAYLEAKNELVEGYKLAIDDLLSKTLEAVEEELYDTSLFVDLIMHEVDEKVKEFLASDKLVNLPALEAQLGEDLLKRRAKVNNKRYELQEQSIQKQYQEVNQYASQLKELAAQVRQFPESLQDETVKEARLLVKELSKINSLIQDGYRFYQKYKQQQISTEDKVLEQKKVLDRFKPALKKLSETDNISNKLSDLTEKLKELHSQAAKQQQEKIVALEDTLMSNSPDMHTPKDSTSRQNAPLTSLTAEAFLLQSAISKQQFEENNKAIADKYREISQALDKSKQDLEVNLGRFPDYSKEPSVRAARSHVNLLSLARRDLDAIFKSRPTWSINSSTLKHDEIVNQQQEILSKQDEILTEFKAINERQDSKYSLELTALYDKEKEEKETLVAQFNNEVSQAESLLELYEGEKKENFQSTLDGLQVAVKELQSKRMHINSFTKGMASTLEDVKFLFKQIKWAIEDSKKAELEQIQQSILKVQAAQEEAYADLDRLQDNKYLKDSLDEINTSTSELGRAISTFKQKSSVEDLSEALSDINLKITAVNTALENEQKVRDKFLSKEHKACVKILKVIEQEYSRILNKRYLKSSGEEAATIGPMMTLFVDANKDKKSSEHLRDNQYEAQRSAIDPRLSKLAKIYSEFSAINDSYFENHSENATQTYREALNNTIQSLQRNELHDISENKRPWYAKLIRAITSVFKSNVEAPAPANNGAHVSSNRYAFSTTLGACKTEERLVDQFNDANKMLNDEELPPAPAF</sequence>
<dbReference type="EMBL" id="UGNV01000001">
    <property type="protein sequence ID" value="STX29959.1"/>
    <property type="molecule type" value="Genomic_DNA"/>
</dbReference>
<gene>
    <name evidence="3" type="ORF">NCTC13315_02519</name>
</gene>
<keyword evidence="4" id="KW-1185">Reference proteome</keyword>
<evidence type="ECO:0000256" key="2">
    <source>
        <dbReference type="SAM" id="MobiDB-lite"/>
    </source>
</evidence>
<organism evidence="3 4">
    <name type="scientific">Legionella beliardensis</name>
    <dbReference type="NCBI Taxonomy" id="91822"/>
    <lineage>
        <taxon>Bacteria</taxon>
        <taxon>Pseudomonadati</taxon>
        <taxon>Pseudomonadota</taxon>
        <taxon>Gammaproteobacteria</taxon>
        <taxon>Legionellales</taxon>
        <taxon>Legionellaceae</taxon>
        <taxon>Legionella</taxon>
    </lineage>
</organism>
<reference evidence="3 4" key="1">
    <citation type="submission" date="2018-06" db="EMBL/GenBank/DDBJ databases">
        <authorList>
            <consortium name="Pathogen Informatics"/>
            <person name="Doyle S."/>
        </authorList>
    </citation>
    <scope>NUCLEOTIDE SEQUENCE [LARGE SCALE GENOMIC DNA]</scope>
    <source>
        <strain evidence="3 4">NCTC13315</strain>
    </source>
</reference>
<accession>A0A378I451</accession>
<dbReference type="OrthoDB" id="5636224at2"/>
<feature type="region of interest" description="Disordered" evidence="2">
    <location>
        <begin position="155"/>
        <end position="174"/>
    </location>
</feature>
<feature type="coiled-coil region" evidence="1">
    <location>
        <begin position="647"/>
        <end position="684"/>
    </location>
</feature>
<dbReference type="Proteomes" id="UP000254968">
    <property type="component" value="Unassembled WGS sequence"/>
</dbReference>
<evidence type="ECO:0000313" key="3">
    <source>
        <dbReference type="EMBL" id="STX29959.1"/>
    </source>
</evidence>
<feature type="coiled-coil region" evidence="1">
    <location>
        <begin position="1034"/>
        <end position="1065"/>
    </location>
</feature>